<reference evidence="1 2" key="1">
    <citation type="journal article" date="2021" name="PeerJ">
        <title>Analysis of 44 Vibrio anguillarum genomes reveals high genetic diversity.</title>
        <authorList>
            <person name="Hansen M.J."/>
            <person name="Dalsgaard I."/>
        </authorList>
    </citation>
    <scope>NUCLEOTIDE SEQUENCE [LARGE SCALE GENOMIC DNA]</scope>
    <source>
        <strain evidence="1 2">040915-1/1B</strain>
    </source>
</reference>
<proteinExistence type="predicted"/>
<gene>
    <name evidence="1" type="ORF">EAY46_25215</name>
</gene>
<organism evidence="1 2">
    <name type="scientific">Vibrio anguillarum</name>
    <name type="common">Listonella anguillarum</name>
    <dbReference type="NCBI Taxonomy" id="55601"/>
    <lineage>
        <taxon>Bacteria</taxon>
        <taxon>Pseudomonadati</taxon>
        <taxon>Pseudomonadota</taxon>
        <taxon>Gammaproteobacteria</taxon>
        <taxon>Vibrionales</taxon>
        <taxon>Vibrionaceae</taxon>
        <taxon>Vibrio</taxon>
    </lineage>
</organism>
<accession>A0ABR9ZCZ9</accession>
<keyword evidence="2" id="KW-1185">Reference proteome</keyword>
<evidence type="ECO:0000313" key="1">
    <source>
        <dbReference type="EMBL" id="MBF4376286.1"/>
    </source>
</evidence>
<dbReference type="EMBL" id="RDPI01000688">
    <property type="protein sequence ID" value="MBF4376286.1"/>
    <property type="molecule type" value="Genomic_DNA"/>
</dbReference>
<feature type="non-terminal residue" evidence="1">
    <location>
        <position position="1"/>
    </location>
</feature>
<dbReference type="Proteomes" id="UP000726136">
    <property type="component" value="Unassembled WGS sequence"/>
</dbReference>
<protein>
    <submittedName>
        <fullName evidence="1">Uncharacterized protein</fullName>
    </submittedName>
</protein>
<name>A0ABR9ZCZ9_VIBAN</name>
<evidence type="ECO:0000313" key="2">
    <source>
        <dbReference type="Proteomes" id="UP000726136"/>
    </source>
</evidence>
<comment type="caution">
    <text evidence="1">The sequence shown here is derived from an EMBL/GenBank/DDBJ whole genome shotgun (WGS) entry which is preliminary data.</text>
</comment>
<sequence length="110" mass="12782">NDYFKAKNSEESLVDLKPDIMPEIIDNYLLDAVEKATGYKRQYSYEIDYEDLSSSKSNKAACKAYFEFHNSSVLEVPEVSGTKPYFMRGKVHEAINNNAYTWKYNEEDID</sequence>